<keyword evidence="2" id="KW-0812">Transmembrane</keyword>
<keyword evidence="4" id="KW-1185">Reference proteome</keyword>
<gene>
    <name evidence="3" type="ORF">HK103_006841</name>
</gene>
<dbReference type="Proteomes" id="UP001210925">
    <property type="component" value="Unassembled WGS sequence"/>
</dbReference>
<keyword evidence="2" id="KW-1133">Transmembrane helix</keyword>
<feature type="transmembrane region" description="Helical" evidence="2">
    <location>
        <begin position="57"/>
        <end position="75"/>
    </location>
</feature>
<feature type="region of interest" description="Disordered" evidence="1">
    <location>
        <begin position="213"/>
        <end position="267"/>
    </location>
</feature>
<feature type="transmembrane region" description="Helical" evidence="2">
    <location>
        <begin position="81"/>
        <end position="106"/>
    </location>
</feature>
<dbReference type="AlphaFoldDB" id="A0AAD5UD81"/>
<dbReference type="EMBL" id="JADGKB010000078">
    <property type="protein sequence ID" value="KAJ3254766.1"/>
    <property type="molecule type" value="Genomic_DNA"/>
</dbReference>
<feature type="region of interest" description="Disordered" evidence="1">
    <location>
        <begin position="177"/>
        <end position="201"/>
    </location>
</feature>
<proteinExistence type="predicted"/>
<evidence type="ECO:0000256" key="1">
    <source>
        <dbReference type="SAM" id="MobiDB-lite"/>
    </source>
</evidence>
<protein>
    <submittedName>
        <fullName evidence="3">Uncharacterized protein</fullName>
    </submittedName>
</protein>
<sequence>MSSDQLLIKLTVKSLVQKYVHPYDSDFSKYVTQTEYDDILRLLNEHTRLAMSGPRKFLSWGLFPVGMAFCAYSGYKSSDNGFSTIFIAFGCLLLTFFSLFVSIYLANRGAHPAFVQHINDINLKYAGKIKAKLETVHTGTTVTTTTYSSGGSSTSVTQHYDYNVYLFGLKPQGSNFSSPAPSYKSTPDYGVQGTLGSNNTGYNSVYSPGGYSTQGSNYSSAPSQNYQPTQNYQAAQNHGNQSYRAPQYQTNPNGNRVPQNSQYQYGK</sequence>
<evidence type="ECO:0000256" key="2">
    <source>
        <dbReference type="SAM" id="Phobius"/>
    </source>
</evidence>
<reference evidence="3" key="1">
    <citation type="submission" date="2020-05" db="EMBL/GenBank/DDBJ databases">
        <title>Phylogenomic resolution of chytrid fungi.</title>
        <authorList>
            <person name="Stajich J.E."/>
            <person name="Amses K."/>
            <person name="Simmons R."/>
            <person name="Seto K."/>
            <person name="Myers J."/>
            <person name="Bonds A."/>
            <person name="Quandt C.A."/>
            <person name="Barry K."/>
            <person name="Liu P."/>
            <person name="Grigoriev I."/>
            <person name="Longcore J.E."/>
            <person name="James T.Y."/>
        </authorList>
    </citation>
    <scope>NUCLEOTIDE SEQUENCE</scope>
    <source>
        <strain evidence="3">PLAUS21</strain>
    </source>
</reference>
<evidence type="ECO:0000313" key="3">
    <source>
        <dbReference type="EMBL" id="KAJ3254766.1"/>
    </source>
</evidence>
<organism evidence="3 4">
    <name type="scientific">Boothiomyces macroporosus</name>
    <dbReference type="NCBI Taxonomy" id="261099"/>
    <lineage>
        <taxon>Eukaryota</taxon>
        <taxon>Fungi</taxon>
        <taxon>Fungi incertae sedis</taxon>
        <taxon>Chytridiomycota</taxon>
        <taxon>Chytridiomycota incertae sedis</taxon>
        <taxon>Chytridiomycetes</taxon>
        <taxon>Rhizophydiales</taxon>
        <taxon>Terramycetaceae</taxon>
        <taxon>Boothiomyces</taxon>
    </lineage>
</organism>
<comment type="caution">
    <text evidence="3">The sequence shown here is derived from an EMBL/GenBank/DDBJ whole genome shotgun (WGS) entry which is preliminary data.</text>
</comment>
<accession>A0AAD5UD81</accession>
<evidence type="ECO:0000313" key="4">
    <source>
        <dbReference type="Proteomes" id="UP001210925"/>
    </source>
</evidence>
<keyword evidence="2" id="KW-0472">Membrane</keyword>
<name>A0AAD5UD81_9FUNG</name>